<dbReference type="OrthoDB" id="5571888at2759"/>
<proteinExistence type="predicted"/>
<evidence type="ECO:0000313" key="4">
    <source>
        <dbReference type="EMBL" id="PMD40914.1"/>
    </source>
</evidence>
<evidence type="ECO:0000313" key="5">
    <source>
        <dbReference type="Proteomes" id="UP000235786"/>
    </source>
</evidence>
<feature type="compositionally biased region" description="Basic and acidic residues" evidence="1">
    <location>
        <begin position="189"/>
        <end position="208"/>
    </location>
</feature>
<accession>A0A2J6RQY2</accession>
<keyword evidence="2" id="KW-0812">Transmembrane</keyword>
<feature type="compositionally biased region" description="Polar residues" evidence="1">
    <location>
        <begin position="164"/>
        <end position="174"/>
    </location>
</feature>
<name>A0A2J6RQY2_HYAVF</name>
<evidence type="ECO:0000259" key="3">
    <source>
        <dbReference type="Pfam" id="PF06985"/>
    </source>
</evidence>
<keyword evidence="2" id="KW-0472">Membrane</keyword>
<organism evidence="4 5">
    <name type="scientific">Hyaloscypha variabilis (strain UAMH 11265 / GT02V1 / F)</name>
    <name type="common">Meliniomyces variabilis</name>
    <dbReference type="NCBI Taxonomy" id="1149755"/>
    <lineage>
        <taxon>Eukaryota</taxon>
        <taxon>Fungi</taxon>
        <taxon>Dikarya</taxon>
        <taxon>Ascomycota</taxon>
        <taxon>Pezizomycotina</taxon>
        <taxon>Leotiomycetes</taxon>
        <taxon>Helotiales</taxon>
        <taxon>Hyaloscyphaceae</taxon>
        <taxon>Hyaloscypha</taxon>
        <taxon>Hyaloscypha variabilis</taxon>
    </lineage>
</organism>
<dbReference type="Pfam" id="PF26639">
    <property type="entry name" value="Het-6_barrel"/>
    <property type="match status" value="1"/>
</dbReference>
<evidence type="ECO:0000256" key="1">
    <source>
        <dbReference type="SAM" id="MobiDB-lite"/>
    </source>
</evidence>
<dbReference type="EMBL" id="KZ613945">
    <property type="protein sequence ID" value="PMD40914.1"/>
    <property type="molecule type" value="Genomic_DNA"/>
</dbReference>
<protein>
    <submittedName>
        <fullName evidence="4">HET-domain-containing protein</fullName>
    </submittedName>
</protein>
<feature type="region of interest" description="Disordered" evidence="1">
    <location>
        <begin position="155"/>
        <end position="213"/>
    </location>
</feature>
<dbReference type="Pfam" id="PF06985">
    <property type="entry name" value="HET"/>
    <property type="match status" value="1"/>
</dbReference>
<dbReference type="InterPro" id="IPR052895">
    <property type="entry name" value="HetReg/Transcr_Mod"/>
</dbReference>
<feature type="transmembrane region" description="Helical" evidence="2">
    <location>
        <begin position="680"/>
        <end position="705"/>
    </location>
</feature>
<dbReference type="PANTHER" id="PTHR24148:SF64">
    <property type="entry name" value="HETEROKARYON INCOMPATIBILITY DOMAIN-CONTAINING PROTEIN"/>
    <property type="match status" value="1"/>
</dbReference>
<dbReference type="AlphaFoldDB" id="A0A2J6RQY2"/>
<keyword evidence="5" id="KW-1185">Reference proteome</keyword>
<sequence>MPASVTVNSERSMMKYDGLVGNQIRLLRVAHSTANPGETEYSLTHVFLGDFPQYKALSYCWGNPQDLVLIKVNGFEVKVTRSLHEALQMFRNETLDIEALWVDALCINQEDVDERNHQVLRMSSIYRQAQAVLAWLGPEPSTGLNPIDQVFSSPQDGRGPEHLMNTTISSSPSFQRDDRRTKNINNRMWQERDMNIEPDLEGQHDRSNPPRATTLGAPLFSLLSRGEQRTGYILLQQYSEPGDEIPPIDGAVTSPSNEAASGFQRFKSLFSSPFWRRIWIVQEMTLATSILIVWGSKHVEWQVLCNLVAGSSFEEPELAGNDEVRAAYAGYAGYQTYRLFQQRNSRQRPLFLHEAIEKTRGFLSTNKLDMIYALLGITQDGPSVVPSPDYKISMEALQISITRAFVKRTLHLSIILMRGRSRNSDDSLPSWCPNWLGKLDSTAKYEKAYIYSSFSRDETGMDHLKPLQPSEPSEEDRWKAGGRLLEHWDDTINADPVLHVAGYFFDIIEGLTTEYRHAQDGSKLDDDFPHAHGLWQPRTITGNPYETGLLSSLFSMRQSVTSVVTRALRTRHYLDGDLDVELASALLIVVGFSDHWLGKLRDWKVKPSEASEWLIENRDWELYGKSLGTWFGQPPLWGYGDIRTAGYSLVMSLLGFRAAYSGYTFWFFKVSSLFNYFINVVVYVSLSCAVAYSGVLSVSSMIVILHQIWILRKKTDGVLKKTATELEKTRMRLIITRTGHIGLGHAQSRQGDFISVIKGCSMPVILRSYQDGFKVVGMAFVEGIMEGEMLQRPGQELKQLKLY</sequence>
<dbReference type="PANTHER" id="PTHR24148">
    <property type="entry name" value="ANKYRIN REPEAT DOMAIN-CONTAINING PROTEIN 39 HOMOLOG-RELATED"/>
    <property type="match status" value="1"/>
</dbReference>
<gene>
    <name evidence="4" type="ORF">L207DRAFT_633854</name>
</gene>
<keyword evidence="2" id="KW-1133">Transmembrane helix</keyword>
<dbReference type="Proteomes" id="UP000235786">
    <property type="component" value="Unassembled WGS sequence"/>
</dbReference>
<feature type="domain" description="Heterokaryon incompatibility" evidence="3">
    <location>
        <begin position="54"/>
        <end position="192"/>
    </location>
</feature>
<dbReference type="InterPro" id="IPR010730">
    <property type="entry name" value="HET"/>
</dbReference>
<reference evidence="4 5" key="1">
    <citation type="submission" date="2016-04" db="EMBL/GenBank/DDBJ databases">
        <title>A degradative enzymes factory behind the ericoid mycorrhizal symbiosis.</title>
        <authorList>
            <consortium name="DOE Joint Genome Institute"/>
            <person name="Martino E."/>
            <person name="Morin E."/>
            <person name="Grelet G."/>
            <person name="Kuo A."/>
            <person name="Kohler A."/>
            <person name="Daghino S."/>
            <person name="Barry K."/>
            <person name="Choi C."/>
            <person name="Cichocki N."/>
            <person name="Clum A."/>
            <person name="Copeland A."/>
            <person name="Hainaut M."/>
            <person name="Haridas S."/>
            <person name="Labutti K."/>
            <person name="Lindquist E."/>
            <person name="Lipzen A."/>
            <person name="Khouja H.-R."/>
            <person name="Murat C."/>
            <person name="Ohm R."/>
            <person name="Olson A."/>
            <person name="Spatafora J."/>
            <person name="Veneault-Fourrey C."/>
            <person name="Henrissat B."/>
            <person name="Grigoriev I."/>
            <person name="Martin F."/>
            <person name="Perotto S."/>
        </authorList>
    </citation>
    <scope>NUCLEOTIDE SEQUENCE [LARGE SCALE GENOMIC DNA]</scope>
    <source>
        <strain evidence="4 5">F</strain>
    </source>
</reference>
<evidence type="ECO:0000256" key="2">
    <source>
        <dbReference type="SAM" id="Phobius"/>
    </source>
</evidence>